<dbReference type="GO" id="GO:0016746">
    <property type="term" value="F:acyltransferase activity"/>
    <property type="evidence" value="ECO:0007669"/>
    <property type="project" value="UniProtKB-KW"/>
</dbReference>
<evidence type="ECO:0000313" key="3">
    <source>
        <dbReference type="Proteomes" id="UP001485459"/>
    </source>
</evidence>
<keyword evidence="2" id="KW-0808">Transferase</keyword>
<dbReference type="SUPFAM" id="SSF55729">
    <property type="entry name" value="Acyl-CoA N-acyltransferases (Nat)"/>
    <property type="match status" value="1"/>
</dbReference>
<dbReference type="CDD" id="cd04301">
    <property type="entry name" value="NAT_SF"/>
    <property type="match status" value="1"/>
</dbReference>
<dbReference type="InterPro" id="IPR000182">
    <property type="entry name" value="GNAT_dom"/>
</dbReference>
<name>A0ABZ2YPD6_9BACT</name>
<evidence type="ECO:0000259" key="1">
    <source>
        <dbReference type="PROSITE" id="PS51186"/>
    </source>
</evidence>
<organism evidence="2 3">
    <name type="scientific">Chitinophaga pollutisoli</name>
    <dbReference type="NCBI Taxonomy" id="3133966"/>
    <lineage>
        <taxon>Bacteria</taxon>
        <taxon>Pseudomonadati</taxon>
        <taxon>Bacteroidota</taxon>
        <taxon>Chitinophagia</taxon>
        <taxon>Chitinophagales</taxon>
        <taxon>Chitinophagaceae</taxon>
        <taxon>Chitinophaga</taxon>
    </lineage>
</organism>
<sequence length="174" mass="18911">MKLDIRPETAAEIPAIYELHELAFGQDNESRLINKLRDSEHFIPELSVVAYAGEYLVGHILLTRLPLQGNDGQTYETLALAPMAVTPALHQMGIGGQLIRHALKTAADMGFESVIVLGHPEYYPRFGFAPASKFGIRTAYEVPDAAFMAIELAPGALAGKSGEVVYPNEFEAVA</sequence>
<reference evidence="3" key="1">
    <citation type="submission" date="2024-03" db="EMBL/GenBank/DDBJ databases">
        <title>Chitinophaga horti sp. nov., isolated from garden soil.</title>
        <authorList>
            <person name="Lee D.S."/>
            <person name="Han D.M."/>
            <person name="Baek J.H."/>
            <person name="Choi D.G."/>
            <person name="Jeon J.H."/>
            <person name="Jeon C.O."/>
        </authorList>
    </citation>
    <scope>NUCLEOTIDE SEQUENCE [LARGE SCALE GENOMIC DNA]</scope>
    <source>
        <strain evidence="3">GPA1</strain>
    </source>
</reference>
<accession>A0ABZ2YPD6</accession>
<evidence type="ECO:0000313" key="2">
    <source>
        <dbReference type="EMBL" id="WZN41075.1"/>
    </source>
</evidence>
<dbReference type="Gene3D" id="3.40.630.30">
    <property type="match status" value="1"/>
</dbReference>
<protein>
    <submittedName>
        <fullName evidence="2">N-acetyltransferase</fullName>
        <ecNumber evidence="2">2.3.1.-</ecNumber>
    </submittedName>
</protein>
<proteinExistence type="predicted"/>
<dbReference type="EMBL" id="CP149822">
    <property type="protein sequence ID" value="WZN41075.1"/>
    <property type="molecule type" value="Genomic_DNA"/>
</dbReference>
<dbReference type="EC" id="2.3.1.-" evidence="2"/>
<dbReference type="RefSeq" id="WP_341835935.1">
    <property type="nucleotide sequence ID" value="NZ_CP149822.1"/>
</dbReference>
<feature type="domain" description="N-acetyltransferase" evidence="1">
    <location>
        <begin position="3"/>
        <end position="153"/>
    </location>
</feature>
<dbReference type="Proteomes" id="UP001485459">
    <property type="component" value="Chromosome"/>
</dbReference>
<dbReference type="InterPro" id="IPR016181">
    <property type="entry name" value="Acyl_CoA_acyltransferase"/>
</dbReference>
<keyword evidence="2" id="KW-0012">Acyltransferase</keyword>
<keyword evidence="3" id="KW-1185">Reference proteome</keyword>
<dbReference type="PROSITE" id="PS51186">
    <property type="entry name" value="GNAT"/>
    <property type="match status" value="1"/>
</dbReference>
<gene>
    <name evidence="2" type="ORF">WJU16_24235</name>
</gene>
<dbReference type="Pfam" id="PF13527">
    <property type="entry name" value="Acetyltransf_9"/>
    <property type="match status" value="1"/>
</dbReference>